<accession>Q5C729</accession>
<dbReference type="AlphaFoldDB" id="Q5C729"/>
<reference evidence="1" key="1">
    <citation type="journal article" date="2006" name="PLoS Pathog.">
        <title>New perspectives on host-parasite interplay by comparative transcriptomic and proteomic analyses of Schistosoma japonicum.</title>
        <authorList>
            <person name="Liu F."/>
            <person name="Lu J."/>
            <person name="Hu W."/>
            <person name="Wang S.Y."/>
            <person name="Cui S.J."/>
            <person name="Chi M."/>
            <person name="Yan Q."/>
            <person name="Wang X.R."/>
            <person name="Song H.D."/>
            <person name="Xu X.N."/>
            <person name="Wang J.J."/>
            <person name="Zhang X.L."/>
            <person name="Zhang X."/>
            <person name="Wang Z.Q."/>
            <person name="Xue C.L."/>
            <person name="Brindley P.J."/>
            <person name="McManus D.P."/>
            <person name="Yang P.Y."/>
            <person name="Feng Z."/>
            <person name="Chen Z."/>
            <person name="Han Z.G."/>
        </authorList>
    </citation>
    <scope>NUCLEOTIDE SEQUENCE</scope>
</reference>
<protein>
    <submittedName>
        <fullName evidence="1">SJCHGC07678 protein</fullName>
    </submittedName>
</protein>
<proteinExistence type="evidence at transcript level"/>
<name>Q5C729_SCHJA</name>
<organism evidence="1">
    <name type="scientific">Schistosoma japonicum</name>
    <name type="common">Blood fluke</name>
    <dbReference type="NCBI Taxonomy" id="6182"/>
    <lineage>
        <taxon>Eukaryota</taxon>
        <taxon>Metazoa</taxon>
        <taxon>Spiralia</taxon>
        <taxon>Lophotrochozoa</taxon>
        <taxon>Platyhelminthes</taxon>
        <taxon>Trematoda</taxon>
        <taxon>Digenea</taxon>
        <taxon>Strigeidida</taxon>
        <taxon>Schistosomatoidea</taxon>
        <taxon>Schistosomatidae</taxon>
        <taxon>Schistosoma</taxon>
    </lineage>
</organism>
<dbReference type="EMBL" id="AY808656">
    <property type="protein sequence ID" value="AAX24545.2"/>
    <property type="molecule type" value="mRNA"/>
</dbReference>
<evidence type="ECO:0000313" key="1">
    <source>
        <dbReference type="EMBL" id="AAX24545.2"/>
    </source>
</evidence>
<sequence>MRILDERWLSRRGGNFHLPINELTHFSTTYWFPGHGAKRTEDCLLPKRESPSDLGLSWMCALYQPFSNLSPGNYSHSTCLMYSRDRTPDSTCQLSIKPLCNESGELVQSYKKIVKHLGVPEET</sequence>
<feature type="non-terminal residue" evidence="1">
    <location>
        <position position="123"/>
    </location>
</feature>